<comment type="similarity">
    <text evidence="1 5">Belongs to the 5-formyltetrahydrofolate cyclo-ligase family.</text>
</comment>
<dbReference type="GO" id="GO:0005524">
    <property type="term" value="F:ATP binding"/>
    <property type="evidence" value="ECO:0007669"/>
    <property type="project" value="UniProtKB-KW"/>
</dbReference>
<dbReference type="PANTHER" id="PTHR23407">
    <property type="entry name" value="ATPASE INHIBITOR/5-FORMYLTETRAHYDROFOLATE CYCLO-LIGASE"/>
    <property type="match status" value="1"/>
</dbReference>
<dbReference type="GO" id="GO:0009396">
    <property type="term" value="P:folic acid-containing compound biosynthetic process"/>
    <property type="evidence" value="ECO:0007669"/>
    <property type="project" value="TreeGrafter"/>
</dbReference>
<keyword evidence="2 4" id="KW-0547">Nucleotide-binding</keyword>
<feature type="binding site" evidence="4">
    <location>
        <begin position="143"/>
        <end position="151"/>
    </location>
    <ligand>
        <name>ATP</name>
        <dbReference type="ChEBI" id="CHEBI:30616"/>
    </ligand>
</feature>
<dbReference type="InterPro" id="IPR037171">
    <property type="entry name" value="NagB/RpiA_transferase-like"/>
</dbReference>
<evidence type="ECO:0000313" key="6">
    <source>
        <dbReference type="EMBL" id="SEA55113.1"/>
    </source>
</evidence>
<evidence type="ECO:0000256" key="3">
    <source>
        <dbReference type="ARBA" id="ARBA00022840"/>
    </source>
</evidence>
<dbReference type="Proteomes" id="UP000199041">
    <property type="component" value="Unassembled WGS sequence"/>
</dbReference>
<proteinExistence type="inferred from homology"/>
<evidence type="ECO:0000256" key="1">
    <source>
        <dbReference type="ARBA" id="ARBA00010638"/>
    </source>
</evidence>
<evidence type="ECO:0000256" key="5">
    <source>
        <dbReference type="RuleBase" id="RU361279"/>
    </source>
</evidence>
<dbReference type="EMBL" id="FNQY01000027">
    <property type="protein sequence ID" value="SEA55113.1"/>
    <property type="molecule type" value="Genomic_DNA"/>
</dbReference>
<dbReference type="AlphaFoldDB" id="A0A1H4C492"/>
<evidence type="ECO:0000256" key="2">
    <source>
        <dbReference type="ARBA" id="ARBA00022741"/>
    </source>
</evidence>
<dbReference type="InterPro" id="IPR024185">
    <property type="entry name" value="FTHF_cligase-like_sf"/>
</dbReference>
<keyword evidence="5" id="KW-0460">Magnesium</keyword>
<gene>
    <name evidence="6" type="ORF">SAMN05192529_12721</name>
</gene>
<sequence>MVILRSHKKQALRTYYKKVRAELDPVEMSKMDEQIMVQFLKLGIQDSGFRYAMSYIPIRMTAEVSTEHINNYLFNHLQPPIQIAYPRTDFKTLEMEAVLPDAQTRYSQKWLRLTEPESGEILDPQKLDLVIMPLLAFDVKGNRVGYGKGFYDRYLAKCRPDVLKVGISYLPAVNQIEDVDQYDIPLDYCATPERLYEFS</sequence>
<organism evidence="6 7">
    <name type="scientific">Arachidicoccus rhizosphaerae</name>
    <dbReference type="NCBI Taxonomy" id="551991"/>
    <lineage>
        <taxon>Bacteria</taxon>
        <taxon>Pseudomonadati</taxon>
        <taxon>Bacteroidota</taxon>
        <taxon>Chitinophagia</taxon>
        <taxon>Chitinophagales</taxon>
        <taxon>Chitinophagaceae</taxon>
        <taxon>Arachidicoccus</taxon>
    </lineage>
</organism>
<dbReference type="STRING" id="551991.SAMN05192529_12721"/>
<dbReference type="PIRSF" id="PIRSF006806">
    <property type="entry name" value="FTHF_cligase"/>
    <property type="match status" value="1"/>
</dbReference>
<dbReference type="RefSeq" id="WP_091400738.1">
    <property type="nucleotide sequence ID" value="NZ_FNQY01000027.1"/>
</dbReference>
<evidence type="ECO:0000313" key="7">
    <source>
        <dbReference type="Proteomes" id="UP000199041"/>
    </source>
</evidence>
<comment type="catalytic activity">
    <reaction evidence="5">
        <text>(6S)-5-formyl-5,6,7,8-tetrahydrofolate + ATP = (6R)-5,10-methenyltetrahydrofolate + ADP + phosphate</text>
        <dbReference type="Rhea" id="RHEA:10488"/>
        <dbReference type="ChEBI" id="CHEBI:30616"/>
        <dbReference type="ChEBI" id="CHEBI:43474"/>
        <dbReference type="ChEBI" id="CHEBI:57455"/>
        <dbReference type="ChEBI" id="CHEBI:57457"/>
        <dbReference type="ChEBI" id="CHEBI:456216"/>
        <dbReference type="EC" id="6.3.3.2"/>
    </reaction>
</comment>
<keyword evidence="5" id="KW-0479">Metal-binding</keyword>
<dbReference type="OrthoDB" id="9801938at2"/>
<keyword evidence="6" id="KW-0436">Ligase</keyword>
<name>A0A1H4C492_9BACT</name>
<feature type="binding site" evidence="4">
    <location>
        <position position="63"/>
    </location>
    <ligand>
        <name>substrate</name>
    </ligand>
</feature>
<dbReference type="GO" id="GO:0046872">
    <property type="term" value="F:metal ion binding"/>
    <property type="evidence" value="ECO:0007669"/>
    <property type="project" value="UniProtKB-KW"/>
</dbReference>
<dbReference type="PANTHER" id="PTHR23407:SF1">
    <property type="entry name" value="5-FORMYLTETRAHYDROFOLATE CYCLO-LIGASE"/>
    <property type="match status" value="1"/>
</dbReference>
<protein>
    <recommendedName>
        <fullName evidence="5">5-formyltetrahydrofolate cyclo-ligase</fullName>
        <ecNumber evidence="5">6.3.3.2</ecNumber>
    </recommendedName>
</protein>
<dbReference type="GO" id="GO:0035999">
    <property type="term" value="P:tetrahydrofolate interconversion"/>
    <property type="evidence" value="ECO:0007669"/>
    <property type="project" value="TreeGrafter"/>
</dbReference>
<feature type="binding site" evidence="4">
    <location>
        <position position="56"/>
    </location>
    <ligand>
        <name>substrate</name>
    </ligand>
</feature>
<dbReference type="Pfam" id="PF01812">
    <property type="entry name" value="5-FTHF_cyc-lig"/>
    <property type="match status" value="1"/>
</dbReference>
<dbReference type="Gene3D" id="3.40.50.10420">
    <property type="entry name" value="NagB/RpiA/CoA transferase-like"/>
    <property type="match status" value="1"/>
</dbReference>
<accession>A0A1H4C492</accession>
<dbReference type="InterPro" id="IPR002698">
    <property type="entry name" value="FTHF_cligase"/>
</dbReference>
<dbReference type="GO" id="GO:0030272">
    <property type="term" value="F:5-formyltetrahydrofolate cyclo-ligase activity"/>
    <property type="evidence" value="ECO:0007669"/>
    <property type="project" value="UniProtKB-EC"/>
</dbReference>
<dbReference type="NCBIfam" id="TIGR02727">
    <property type="entry name" value="MTHFS_bact"/>
    <property type="match status" value="1"/>
</dbReference>
<evidence type="ECO:0000256" key="4">
    <source>
        <dbReference type="PIRSR" id="PIRSR006806-1"/>
    </source>
</evidence>
<keyword evidence="7" id="KW-1185">Reference proteome</keyword>
<dbReference type="EC" id="6.3.3.2" evidence="5"/>
<reference evidence="6 7" key="1">
    <citation type="submission" date="2016-10" db="EMBL/GenBank/DDBJ databases">
        <authorList>
            <person name="de Groot N.N."/>
        </authorList>
    </citation>
    <scope>NUCLEOTIDE SEQUENCE [LARGE SCALE GENOMIC DNA]</scope>
    <source>
        <strain evidence="6 7">Vu-144</strain>
    </source>
</reference>
<feature type="binding site" evidence="4">
    <location>
        <begin position="9"/>
        <end position="13"/>
    </location>
    <ligand>
        <name>ATP</name>
        <dbReference type="ChEBI" id="CHEBI:30616"/>
    </ligand>
</feature>
<dbReference type="SUPFAM" id="SSF100950">
    <property type="entry name" value="NagB/RpiA/CoA transferase-like"/>
    <property type="match status" value="1"/>
</dbReference>
<comment type="cofactor">
    <cofactor evidence="5">
        <name>Mg(2+)</name>
        <dbReference type="ChEBI" id="CHEBI:18420"/>
    </cofactor>
</comment>
<keyword evidence="3 4" id="KW-0067">ATP-binding</keyword>